<dbReference type="InterPro" id="IPR030678">
    <property type="entry name" value="Peptide/Ni-bd"/>
</dbReference>
<gene>
    <name evidence="7" type="primary">appA</name>
    <name evidence="7" type="ORF">AN618_03010</name>
</gene>
<dbReference type="PANTHER" id="PTHR30290:SF10">
    <property type="entry name" value="PERIPLASMIC OLIGOPEPTIDE-BINDING PROTEIN-RELATED"/>
    <property type="match status" value="1"/>
</dbReference>
<dbReference type="InterPro" id="IPR000914">
    <property type="entry name" value="SBP_5_dom"/>
</dbReference>
<dbReference type="Pfam" id="PF00496">
    <property type="entry name" value="SBP_bac_5"/>
    <property type="match status" value="1"/>
</dbReference>
<evidence type="ECO:0000256" key="4">
    <source>
        <dbReference type="ARBA" id="ARBA00022729"/>
    </source>
</evidence>
<comment type="similarity">
    <text evidence="2">Belongs to the bacterial solute-binding protein 5 family.</text>
</comment>
<proteinExistence type="inferred from homology"/>
<dbReference type="PIRSF" id="PIRSF002741">
    <property type="entry name" value="MppA"/>
    <property type="match status" value="1"/>
</dbReference>
<sequence>MKRLLALTTLLVFLLTLTGCGGSEGTANVNEEKELVIAIPEEIEGTDIQQVKWENIVHSLLFQPLVSFDMELKNLVPEGASSFEISQDGTELTFRLPKDAAFSDGSPLKAEDIKNSLERYRKISPYAEDLAPIKEIIVKDPETLVLKLEKSAAYLWPVLTSTYGGTVNAKKAKEIGDQAFNRNAEGSGPATVQEWVQGSYITLKKNENYRTYSPLVENKGPIKFDKITVKFVPDDFTRISELESGNADIIISVPAENVKELEQNSDVQLFKYLQPGISYIAMNTKAEPLNDIKVRTAIALAINKDEIKDVLKGAVLPKYGLLSPAHLCYDEKKEMELKARYGYDQDKAKDLLAQAGYKDTDGDGILEKNGKPLSLTMMVALDFPMLKQAAPVIQAQLKQIGINLELREYESKYIKQAIQDHDFQLAMRSYWWNDPDILYYNFSSSSKAPWINKEWDRLLEDARYIMDMNQRTAKYNEIQEKILSELPVVPLFSEYQHIAVRKSVTGVKVSIDGRIFLNDADKID</sequence>
<evidence type="ECO:0000256" key="3">
    <source>
        <dbReference type="ARBA" id="ARBA00022448"/>
    </source>
</evidence>
<evidence type="ECO:0000256" key="5">
    <source>
        <dbReference type="SAM" id="SignalP"/>
    </source>
</evidence>
<protein>
    <submittedName>
        <fullName evidence="7">Oligopeptide-binding protein AppA</fullName>
    </submittedName>
</protein>
<feature type="signal peptide" evidence="5">
    <location>
        <begin position="1"/>
        <end position="21"/>
    </location>
</feature>
<evidence type="ECO:0000256" key="2">
    <source>
        <dbReference type="ARBA" id="ARBA00005695"/>
    </source>
</evidence>
<dbReference type="RefSeq" id="WP_066351207.1">
    <property type="nucleotide sequence ID" value="NZ_LOED01000002.1"/>
</dbReference>
<dbReference type="Proteomes" id="UP000070427">
    <property type="component" value="Unassembled WGS sequence"/>
</dbReference>
<dbReference type="EMBL" id="LOED01000002">
    <property type="protein sequence ID" value="KXG78545.1"/>
    <property type="molecule type" value="Genomic_DNA"/>
</dbReference>
<keyword evidence="3" id="KW-0813">Transport</keyword>
<dbReference type="GO" id="GO:1904680">
    <property type="term" value="F:peptide transmembrane transporter activity"/>
    <property type="evidence" value="ECO:0007669"/>
    <property type="project" value="TreeGrafter"/>
</dbReference>
<feature type="chain" id="PRO_5038632093" evidence="5">
    <location>
        <begin position="22"/>
        <end position="524"/>
    </location>
</feature>
<keyword evidence="4 5" id="KW-0732">Signal</keyword>
<comment type="caution">
    <text evidence="7">The sequence shown here is derived from an EMBL/GenBank/DDBJ whole genome shotgun (WGS) entry which is preliminary data.</text>
</comment>
<accession>A0A140LDC0</accession>
<dbReference type="Gene3D" id="3.90.76.10">
    <property type="entry name" value="Dipeptide-binding Protein, Domain 1"/>
    <property type="match status" value="1"/>
</dbReference>
<evidence type="ECO:0000256" key="1">
    <source>
        <dbReference type="ARBA" id="ARBA00004196"/>
    </source>
</evidence>
<evidence type="ECO:0000313" key="7">
    <source>
        <dbReference type="EMBL" id="KXG78545.1"/>
    </source>
</evidence>
<feature type="domain" description="Solute-binding protein family 5" evidence="6">
    <location>
        <begin position="75"/>
        <end position="447"/>
    </location>
</feature>
<name>A0A140LDC0_9FIRM</name>
<dbReference type="InterPro" id="IPR039424">
    <property type="entry name" value="SBP_5"/>
</dbReference>
<reference evidence="7 8" key="1">
    <citation type="submission" date="2015-12" db="EMBL/GenBank/DDBJ databases">
        <title>Draft genome sequnece of Fervidicola ferrireducens strain Y170.</title>
        <authorList>
            <person name="Patel B.K."/>
        </authorList>
    </citation>
    <scope>NUCLEOTIDE SEQUENCE [LARGE SCALE GENOMIC DNA]</scope>
    <source>
        <strain evidence="7 8">Y170</strain>
    </source>
</reference>
<dbReference type="GO" id="GO:0043190">
    <property type="term" value="C:ATP-binding cassette (ABC) transporter complex"/>
    <property type="evidence" value="ECO:0007669"/>
    <property type="project" value="InterPro"/>
</dbReference>
<keyword evidence="8" id="KW-1185">Reference proteome</keyword>
<dbReference type="PANTHER" id="PTHR30290">
    <property type="entry name" value="PERIPLASMIC BINDING COMPONENT OF ABC TRANSPORTER"/>
    <property type="match status" value="1"/>
</dbReference>
<dbReference type="InParanoid" id="A0A140LDC0"/>
<dbReference type="AlphaFoldDB" id="A0A140LDC0"/>
<evidence type="ECO:0000313" key="8">
    <source>
        <dbReference type="Proteomes" id="UP000070427"/>
    </source>
</evidence>
<comment type="subcellular location">
    <subcellularLocation>
        <location evidence="1">Cell envelope</location>
    </subcellularLocation>
</comment>
<organism evidence="7 8">
    <name type="scientific">Fervidicola ferrireducens</name>
    <dbReference type="NCBI Taxonomy" id="520764"/>
    <lineage>
        <taxon>Bacteria</taxon>
        <taxon>Bacillati</taxon>
        <taxon>Bacillota</taxon>
        <taxon>Clostridia</taxon>
        <taxon>Thermosediminibacterales</taxon>
        <taxon>Thermosediminibacteraceae</taxon>
        <taxon>Fervidicola</taxon>
    </lineage>
</organism>
<dbReference type="Gene3D" id="3.40.190.10">
    <property type="entry name" value="Periplasmic binding protein-like II"/>
    <property type="match status" value="1"/>
</dbReference>
<dbReference type="Gene3D" id="3.10.105.10">
    <property type="entry name" value="Dipeptide-binding Protein, Domain 3"/>
    <property type="match status" value="1"/>
</dbReference>
<dbReference type="SUPFAM" id="SSF53850">
    <property type="entry name" value="Periplasmic binding protein-like II"/>
    <property type="match status" value="1"/>
</dbReference>
<dbReference type="GO" id="GO:0030313">
    <property type="term" value="C:cell envelope"/>
    <property type="evidence" value="ECO:0007669"/>
    <property type="project" value="UniProtKB-SubCell"/>
</dbReference>
<evidence type="ECO:0000259" key="6">
    <source>
        <dbReference type="Pfam" id="PF00496"/>
    </source>
</evidence>
<dbReference type="GO" id="GO:0015833">
    <property type="term" value="P:peptide transport"/>
    <property type="evidence" value="ECO:0007669"/>
    <property type="project" value="TreeGrafter"/>
</dbReference>
<dbReference type="PROSITE" id="PS51257">
    <property type="entry name" value="PROKAR_LIPOPROTEIN"/>
    <property type="match status" value="1"/>
</dbReference>
<dbReference type="STRING" id="520764.AN618_03010"/>
<dbReference type="GO" id="GO:0042597">
    <property type="term" value="C:periplasmic space"/>
    <property type="evidence" value="ECO:0007669"/>
    <property type="project" value="UniProtKB-ARBA"/>
</dbReference>